<dbReference type="GO" id="GO:0003954">
    <property type="term" value="F:NADH dehydrogenase activity"/>
    <property type="evidence" value="ECO:0007669"/>
    <property type="project" value="TreeGrafter"/>
</dbReference>
<dbReference type="PANTHER" id="PTHR11432:SF3">
    <property type="entry name" value="NADH-UBIQUINONE OXIDOREDUCTASE CHAIN 1"/>
    <property type="match status" value="1"/>
</dbReference>
<comment type="subcellular location">
    <subcellularLocation>
        <location evidence="5 6">Cell membrane</location>
        <topology evidence="5 6">Multi-pass membrane protein</topology>
    </subcellularLocation>
    <subcellularLocation>
        <location evidence="1">Membrane</location>
        <topology evidence="1">Multi-pass membrane protein</topology>
    </subcellularLocation>
</comment>
<dbReference type="PROSITE" id="PS00668">
    <property type="entry name" value="COMPLEX1_ND1_2"/>
    <property type="match status" value="1"/>
</dbReference>
<dbReference type="AlphaFoldDB" id="A0A7I7L3P5"/>
<dbReference type="NCBIfam" id="NF004741">
    <property type="entry name" value="PRK06076.1-2"/>
    <property type="match status" value="1"/>
</dbReference>
<evidence type="ECO:0000256" key="7">
    <source>
        <dbReference type="SAM" id="MobiDB-lite"/>
    </source>
</evidence>
<feature type="transmembrane region" description="Helical" evidence="5">
    <location>
        <begin position="284"/>
        <end position="304"/>
    </location>
</feature>
<evidence type="ECO:0000256" key="1">
    <source>
        <dbReference type="ARBA" id="ARBA00004141"/>
    </source>
</evidence>
<feature type="transmembrane region" description="Helical" evidence="5">
    <location>
        <begin position="81"/>
        <end position="102"/>
    </location>
</feature>
<feature type="transmembrane region" description="Helical" evidence="5">
    <location>
        <begin position="349"/>
        <end position="368"/>
    </location>
</feature>
<dbReference type="InterPro" id="IPR001694">
    <property type="entry name" value="NADH_UbQ_OxRdtase_su1/FPO"/>
</dbReference>
<dbReference type="InterPro" id="IPR018086">
    <property type="entry name" value="NADH_UbQ_OxRdtase_su1_CS"/>
</dbReference>
<dbReference type="Proteomes" id="UP000465866">
    <property type="component" value="Chromosome"/>
</dbReference>
<dbReference type="EMBL" id="AP022569">
    <property type="protein sequence ID" value="BBX48619.1"/>
    <property type="molecule type" value="Genomic_DNA"/>
</dbReference>
<keyword evidence="4 5" id="KW-0472">Membrane</keyword>
<feature type="transmembrane region" description="Helical" evidence="5">
    <location>
        <begin position="194"/>
        <end position="213"/>
    </location>
</feature>
<dbReference type="PANTHER" id="PTHR11432">
    <property type="entry name" value="NADH DEHYDROGENASE SUBUNIT 1"/>
    <property type="match status" value="1"/>
</dbReference>
<evidence type="ECO:0000313" key="8">
    <source>
        <dbReference type="EMBL" id="BBX48619.1"/>
    </source>
</evidence>
<feature type="region of interest" description="Disordered" evidence="7">
    <location>
        <begin position="384"/>
        <end position="416"/>
    </location>
</feature>
<dbReference type="HAMAP" id="MF_01350">
    <property type="entry name" value="NDH1_NuoH"/>
    <property type="match status" value="1"/>
</dbReference>
<dbReference type="GO" id="GO:0016655">
    <property type="term" value="F:oxidoreductase activity, acting on NAD(P)H, quinone or similar compound as acceptor"/>
    <property type="evidence" value="ECO:0007669"/>
    <property type="project" value="UniProtKB-UniRule"/>
</dbReference>
<keyword evidence="3 5" id="KW-1133">Transmembrane helix</keyword>
<feature type="transmembrane region" description="Helical" evidence="5">
    <location>
        <begin position="122"/>
        <end position="143"/>
    </location>
</feature>
<comment type="catalytic activity">
    <reaction evidence="5">
        <text>a quinone + NADH + 5 H(+)(in) = a quinol + NAD(+) + 4 H(+)(out)</text>
        <dbReference type="Rhea" id="RHEA:57888"/>
        <dbReference type="ChEBI" id="CHEBI:15378"/>
        <dbReference type="ChEBI" id="CHEBI:24646"/>
        <dbReference type="ChEBI" id="CHEBI:57540"/>
        <dbReference type="ChEBI" id="CHEBI:57945"/>
        <dbReference type="ChEBI" id="CHEBI:132124"/>
    </reaction>
</comment>
<name>A0A7I7L3P5_9MYCO</name>
<keyword evidence="5 6" id="KW-0520">NAD</keyword>
<dbReference type="GO" id="GO:0005886">
    <property type="term" value="C:plasma membrane"/>
    <property type="evidence" value="ECO:0007669"/>
    <property type="project" value="UniProtKB-SubCell"/>
</dbReference>
<evidence type="ECO:0000256" key="3">
    <source>
        <dbReference type="ARBA" id="ARBA00022989"/>
    </source>
</evidence>
<protein>
    <recommendedName>
        <fullName evidence="5">NADH-quinone oxidoreductase subunit H</fullName>
        <ecNumber evidence="5">7.1.1.-</ecNumber>
    </recommendedName>
    <alternativeName>
        <fullName evidence="5">NADH dehydrogenase I subunit H</fullName>
    </alternativeName>
    <alternativeName>
        <fullName evidence="5">NDH-1 subunit H</fullName>
    </alternativeName>
</protein>
<dbReference type="EC" id="7.1.1.-" evidence="5"/>
<dbReference type="GO" id="GO:0048038">
    <property type="term" value="F:quinone binding"/>
    <property type="evidence" value="ECO:0007669"/>
    <property type="project" value="UniProtKB-KW"/>
</dbReference>
<gene>
    <name evidence="5 8" type="primary">nuoH</name>
    <name evidence="8" type="ORF">MCOO_46340</name>
</gene>
<organism evidence="8 9">
    <name type="scientific">Mycobacterium cookii</name>
    <dbReference type="NCBI Taxonomy" id="1775"/>
    <lineage>
        <taxon>Bacteria</taxon>
        <taxon>Bacillati</taxon>
        <taxon>Actinomycetota</taxon>
        <taxon>Actinomycetes</taxon>
        <taxon>Mycobacteriales</taxon>
        <taxon>Mycobacteriaceae</taxon>
        <taxon>Mycobacterium</taxon>
    </lineage>
</organism>
<comment type="function">
    <text evidence="5">NDH-1 shuttles electrons from NADH, via FMN and iron-sulfur (Fe-S) centers, to quinones in the respiratory chain. The immediate electron acceptor for the enzyme in this species is believed to be menaquinone. Couples the redox reaction to proton translocation (for every two electrons transferred, four hydrogen ions are translocated across the cytoplasmic membrane), and thus conserves the redox energy in a proton gradient.</text>
</comment>
<feature type="transmembrane region" description="Helical" evidence="5">
    <location>
        <begin position="164"/>
        <end position="182"/>
    </location>
</feature>
<evidence type="ECO:0000256" key="2">
    <source>
        <dbReference type="ARBA" id="ARBA00022692"/>
    </source>
</evidence>
<comment type="similarity">
    <text evidence="5 6">Belongs to the complex I subunit 1 family.</text>
</comment>
<keyword evidence="5" id="KW-1003">Cell membrane</keyword>
<feature type="transmembrane region" description="Helical" evidence="5">
    <location>
        <begin position="316"/>
        <end position="337"/>
    </location>
</feature>
<keyword evidence="5" id="KW-1278">Translocase</keyword>
<keyword evidence="9" id="KW-1185">Reference proteome</keyword>
<accession>A0A7I7L3P5</accession>
<keyword evidence="2 5" id="KW-0812">Transmembrane</keyword>
<dbReference type="NCBIfam" id="NF004743">
    <property type="entry name" value="PRK06076.1-4"/>
    <property type="match status" value="1"/>
</dbReference>
<feature type="transmembrane region" description="Helical" evidence="5">
    <location>
        <begin position="242"/>
        <end position="264"/>
    </location>
</feature>
<evidence type="ECO:0000256" key="5">
    <source>
        <dbReference type="HAMAP-Rule" id="MF_01350"/>
    </source>
</evidence>
<dbReference type="PROSITE" id="PS00667">
    <property type="entry name" value="COMPLEX1_ND1_1"/>
    <property type="match status" value="1"/>
</dbReference>
<dbReference type="GO" id="GO:0009060">
    <property type="term" value="P:aerobic respiration"/>
    <property type="evidence" value="ECO:0007669"/>
    <property type="project" value="TreeGrafter"/>
</dbReference>
<evidence type="ECO:0000256" key="6">
    <source>
        <dbReference type="RuleBase" id="RU000471"/>
    </source>
</evidence>
<reference evidence="8 9" key="1">
    <citation type="journal article" date="2019" name="Emerg. Microbes Infect.">
        <title>Comprehensive subspecies identification of 175 nontuberculous mycobacteria species based on 7547 genomic profiles.</title>
        <authorList>
            <person name="Matsumoto Y."/>
            <person name="Kinjo T."/>
            <person name="Motooka D."/>
            <person name="Nabeya D."/>
            <person name="Jung N."/>
            <person name="Uechi K."/>
            <person name="Horii T."/>
            <person name="Iida T."/>
            <person name="Fujita J."/>
            <person name="Nakamura S."/>
        </authorList>
    </citation>
    <scope>NUCLEOTIDE SEQUENCE [LARGE SCALE GENOMIC DNA]</scope>
    <source>
        <strain evidence="8 9">JCM 12404</strain>
    </source>
</reference>
<sequence>MIPGFGHDTWWLILAKALLVFVFLVLTVLVAILAERKILGRMQMRWGPNRVGPRGYLQSLADGIKLALKEPIIPFGVEKPIFLLAPAISTIPAITAFAFIPFGPQVSVFGHWTPLQVTDLPVAVLFILALSSIGVYGIVLAGWSSGSTYPLLGGVRSTAQVISYEVAMGLSFATVFLFAGTMSTSQIVTAQNRVWYIFLLLPSFCTYLVSMVGETNRAPFDLPEAEGELVAGFHTEYSSLSFAMFFLAEYINMTTVSALAATLFMGGWHAPWPLNMWDGANSGWWPVLWFTAKVWLFLFIYIWLRGVLPRLRYDQFMALGWKILIPVSLVWALIAAAIRTLRNQGYPHWTPVLVGTSVAVTAVLLYLLQRPFSNRQLRKKRRRTESAAAAPLEPAFPTPQLPGKALTPATKEVANG</sequence>
<dbReference type="Pfam" id="PF00146">
    <property type="entry name" value="NADHdh"/>
    <property type="match status" value="1"/>
</dbReference>
<proteinExistence type="inferred from homology"/>
<comment type="subunit">
    <text evidence="5">NDH-1 is composed of 14 different subunits. Subunits NuoA, H, J, K, L, M, N constitute the membrane sector of the complex.</text>
</comment>
<feature type="transmembrane region" description="Helical" evidence="5">
    <location>
        <begin position="12"/>
        <end position="34"/>
    </location>
</feature>
<dbReference type="KEGG" id="mcoo:MCOO_46340"/>
<evidence type="ECO:0000256" key="4">
    <source>
        <dbReference type="ARBA" id="ARBA00023136"/>
    </source>
</evidence>
<evidence type="ECO:0000313" key="9">
    <source>
        <dbReference type="Proteomes" id="UP000465866"/>
    </source>
</evidence>
<keyword evidence="5" id="KW-0874">Quinone</keyword>